<dbReference type="PANTHER" id="PTHR44170:SF6">
    <property type="entry name" value="CONTACTIN"/>
    <property type="match status" value="1"/>
</dbReference>
<dbReference type="SMART" id="SM00060">
    <property type="entry name" value="FN3"/>
    <property type="match status" value="4"/>
</dbReference>
<keyword evidence="12" id="KW-0449">Lipoprotein</keyword>
<feature type="domain" description="Ig-like" evidence="17">
    <location>
        <begin position="683"/>
        <end position="770"/>
    </location>
</feature>
<evidence type="ECO:0000256" key="15">
    <source>
        <dbReference type="SAM" id="SignalP"/>
    </source>
</evidence>
<dbReference type="SMART" id="SM00408">
    <property type="entry name" value="IGc2"/>
    <property type="match status" value="5"/>
</dbReference>
<dbReference type="SMART" id="SM00034">
    <property type="entry name" value="CLECT"/>
    <property type="match status" value="1"/>
</dbReference>
<dbReference type="GO" id="GO:0021682">
    <property type="term" value="P:nerve maturation"/>
    <property type="evidence" value="ECO:0007669"/>
    <property type="project" value="UniProtKB-ARBA"/>
</dbReference>
<keyword evidence="4" id="KW-0336">GPI-anchor</keyword>
<feature type="domain" description="Fibronectin type-III" evidence="18">
    <location>
        <begin position="875"/>
        <end position="978"/>
    </location>
</feature>
<dbReference type="InterPro" id="IPR013098">
    <property type="entry name" value="Ig_I-set"/>
</dbReference>
<dbReference type="FunFam" id="2.60.40.10:FF:000005">
    <property type="entry name" value="Neuronal cell adhesion molecule"/>
    <property type="match status" value="1"/>
</dbReference>
<feature type="domain" description="Fibronectin type-III" evidence="18">
    <location>
        <begin position="1089"/>
        <end position="1187"/>
    </location>
</feature>
<dbReference type="Pfam" id="PF00041">
    <property type="entry name" value="fn3"/>
    <property type="match status" value="3"/>
</dbReference>
<keyword evidence="11" id="KW-0325">Glycoprotein</keyword>
<dbReference type="InterPro" id="IPR036179">
    <property type="entry name" value="Ig-like_dom_sf"/>
</dbReference>
<keyword evidence="13" id="KW-0393">Immunoglobulin domain</keyword>
<dbReference type="CDD" id="cd00063">
    <property type="entry name" value="FN3"/>
    <property type="match status" value="4"/>
</dbReference>
<dbReference type="PROSITE" id="PS50835">
    <property type="entry name" value="IG_LIKE"/>
    <property type="match status" value="6"/>
</dbReference>
<comment type="subcellular location">
    <subcellularLocation>
        <location evidence="14">Cell junction</location>
        <location evidence="14">Septate junction</location>
    </subcellularLocation>
    <subcellularLocation>
        <location evidence="1">Cell membrane</location>
        <topology evidence="1">Lipid-anchor</topology>
        <topology evidence="1">GPI-anchor</topology>
    </subcellularLocation>
</comment>
<accession>A0A9P0CJN8</accession>
<dbReference type="PANTHER" id="PTHR44170">
    <property type="entry name" value="PROTEIN SIDEKICK"/>
    <property type="match status" value="1"/>
</dbReference>
<dbReference type="Pfam" id="PF13927">
    <property type="entry name" value="Ig_3"/>
    <property type="match status" value="3"/>
</dbReference>
<feature type="domain" description="Ig-like" evidence="17">
    <location>
        <begin position="500"/>
        <end position="580"/>
    </location>
</feature>
<dbReference type="GO" id="GO:0060857">
    <property type="term" value="P:establishment of glial blood-brain barrier"/>
    <property type="evidence" value="ECO:0007669"/>
    <property type="project" value="UniProtKB-ARBA"/>
</dbReference>
<evidence type="ECO:0000313" key="19">
    <source>
        <dbReference type="EMBL" id="CAH1103439.1"/>
    </source>
</evidence>
<sequence length="1320" mass="149745">MRLFWITPLLGISFAQLDPYNTNALSENQNNVNDNSQIYNLNNPSSNYNPSFNYPDYNQNNYNQGSNFNQNQNYNPNNFNREVVSHNNNPTYNPNTNYPVYGYGGNSYGNDELTCPQYWIRFQNNCYRFVKSPLRAYIEARKICQSYTPDSGQGGNSGGSDLVSINTSEEHGFIIYQLNLLDPQHRRWYIGSHQSSPSYYTNVDGTQLVSVENAIIEVQYPYGKDYLAYNFSRALLHWGFEPVRGDEPLLFICEANIGAVQRLVSENRSFTYGIDVADPEKIPRGPYFIKQPTDATFDTSKRKLYNDVSVSCSAGGYPTPTYEWYREDYENDRLVAHKIDPLQDSRYTISGGTLIIHNPQQKLDHATYHCKASNKFGTVISESVHLNFGFILEFVLKRSPEAGDQNWGKSIYCDPPNHFPSVKYSWSRDYFPNFVEEDGRVFVSNDGALYFSALETIDRANYSCSVNSEFSDSGRNGPFFPLRVNPHSNYQQLKFPNNFPKAFPEAPTAGKEVRLECVAFGYPVPSYNWTRKGGNLPRSAFFVSYNRVLVIPKVQVEDEGEYICRAYNDRASIENNVILSIQAEPTFTIPLNDRHVDSKSELIWTCEAFGMPDVNYTWWKNGRQLVMGYMDMEDRGRIKIQDNVLTISYVDQDRDPGMYQCRASNTLKTSYSSAQLRVLAFKPSFKKTPLEFETYAAEGGNVTIKCHPEAAPRPKFVWKKDGNIIGSGGHRRIFDNGNLYISPVSRDDEGLYICTASNELGIDESKGRLIVLRGPRLVEPLSEIVRTSIGRNIDLRCYAVTDEMLDIAYIWKHNGMVIRDIDVKNSYNRLKVDGGYLRIINATFSDTGEYECLIKSAVGRIFSRALVIVEGPPGPPGGVQVLNIQKTSATLQWTDGATHGSPIHSYTISGRTNWNQTWVNITHGVRATEIDRYTGRKEAIIDNILTPWSVYEFRVAAWNNLGMGIPSQPSPKHATPPDRPYIAPHAVWGGGGKIGDLTIRWTPLKSDEQNGPGIYYKIFWKRKGGGGEAEYESQSLEEFGNVGEAVVYINFQYYYTEYIVKVQAFNDEGAGPISKEVIIYSAEDMPQVAPQLVIAKSFNSTALNVSWVPVDQTREKIRGKLIGHRIKYWKKDSIEQDAVYYLSRQLRPWALIVGLEPDTYYYVKAMVYNAAGEGPESERFIERTYRKAPQKPPSSVMVYGINPSTVKVVWRYVQPSLEEEPLQGYKIRVWESDQDLSTANDTIIPFGGKLEGYVDTLSPGKVYKLRVLAYSNGGDGRMSSPEKEFQMGKPQYYRSTASDVQTSLLTFAITLAVHYILRES</sequence>
<feature type="domain" description="C-type lectin" evidence="16">
    <location>
        <begin position="122"/>
        <end position="213"/>
    </location>
</feature>
<feature type="domain" description="Fibronectin type-III" evidence="18">
    <location>
        <begin position="1192"/>
        <end position="1290"/>
    </location>
</feature>
<dbReference type="CDD" id="cd00037">
    <property type="entry name" value="CLECT"/>
    <property type="match status" value="1"/>
</dbReference>
<keyword evidence="5 15" id="KW-0732">Signal</keyword>
<dbReference type="Gene3D" id="2.60.40.10">
    <property type="entry name" value="Immunoglobulins"/>
    <property type="match status" value="10"/>
</dbReference>
<dbReference type="InterPro" id="IPR013783">
    <property type="entry name" value="Ig-like_fold"/>
</dbReference>
<evidence type="ECO:0000256" key="12">
    <source>
        <dbReference type="ARBA" id="ARBA00023288"/>
    </source>
</evidence>
<dbReference type="SMART" id="SM00409">
    <property type="entry name" value="IG"/>
    <property type="match status" value="6"/>
</dbReference>
<keyword evidence="7" id="KW-0130">Cell adhesion</keyword>
<gene>
    <name evidence="19" type="ORF">PSYICH_LOCUS4697</name>
</gene>
<proteinExistence type="inferred from homology"/>
<evidence type="ECO:0000256" key="5">
    <source>
        <dbReference type="ARBA" id="ARBA00022729"/>
    </source>
</evidence>
<dbReference type="PROSITE" id="PS50853">
    <property type="entry name" value="FN3"/>
    <property type="match status" value="4"/>
</dbReference>
<evidence type="ECO:0000256" key="1">
    <source>
        <dbReference type="ARBA" id="ARBA00004609"/>
    </source>
</evidence>
<dbReference type="PROSITE" id="PS50041">
    <property type="entry name" value="C_TYPE_LECTIN_2"/>
    <property type="match status" value="1"/>
</dbReference>
<evidence type="ECO:0000256" key="10">
    <source>
        <dbReference type="ARBA" id="ARBA00023157"/>
    </source>
</evidence>
<dbReference type="GO" id="GO:0005918">
    <property type="term" value="C:septate junction"/>
    <property type="evidence" value="ECO:0007669"/>
    <property type="project" value="UniProtKB-SubCell"/>
</dbReference>
<dbReference type="FunFam" id="2.60.40.10:FF:000064">
    <property type="entry name" value="Contactin 1"/>
    <property type="match status" value="1"/>
</dbReference>
<protein>
    <recommendedName>
        <fullName evidence="21">Contactin</fullName>
    </recommendedName>
</protein>
<evidence type="ECO:0000256" key="8">
    <source>
        <dbReference type="ARBA" id="ARBA00022949"/>
    </source>
</evidence>
<dbReference type="GO" id="GO:0019991">
    <property type="term" value="P:septate junction assembly"/>
    <property type="evidence" value="ECO:0007669"/>
    <property type="project" value="UniProtKB-ARBA"/>
</dbReference>
<dbReference type="FunFam" id="2.60.40.10:FF:000047">
    <property type="entry name" value="Contactin 1"/>
    <property type="match status" value="1"/>
</dbReference>
<keyword evidence="20" id="KW-1185">Reference proteome</keyword>
<dbReference type="FunFam" id="2.60.40.10:FF:000035">
    <property type="entry name" value="Contactin 1"/>
    <property type="match status" value="1"/>
</dbReference>
<feature type="domain" description="Fibronectin type-III" evidence="18">
    <location>
        <begin position="983"/>
        <end position="1084"/>
    </location>
</feature>
<comment type="similarity">
    <text evidence="2">Belongs to the immunoglobulin superfamily. Contactin family.</text>
</comment>
<dbReference type="FunFam" id="2.60.40.10:FF:001529">
    <property type="entry name" value="Cell adhesion molecule"/>
    <property type="match status" value="1"/>
</dbReference>
<dbReference type="GO" id="GO:0005886">
    <property type="term" value="C:plasma membrane"/>
    <property type="evidence" value="ECO:0007669"/>
    <property type="project" value="UniProtKB-SubCell"/>
</dbReference>
<dbReference type="InterPro" id="IPR016187">
    <property type="entry name" value="CTDL_fold"/>
</dbReference>
<reference evidence="19" key="1">
    <citation type="submission" date="2022-01" db="EMBL/GenBank/DDBJ databases">
        <authorList>
            <person name="King R."/>
        </authorList>
    </citation>
    <scope>NUCLEOTIDE SEQUENCE</scope>
</reference>
<feature type="chain" id="PRO_5040448608" description="Contactin" evidence="15">
    <location>
        <begin position="16"/>
        <end position="1320"/>
    </location>
</feature>
<keyword evidence="3" id="KW-1003">Cell membrane</keyword>
<evidence type="ECO:0000256" key="6">
    <source>
        <dbReference type="ARBA" id="ARBA00022737"/>
    </source>
</evidence>
<feature type="domain" description="Ig-like" evidence="17">
    <location>
        <begin position="286"/>
        <end position="387"/>
    </location>
</feature>
<dbReference type="Gene3D" id="3.10.100.10">
    <property type="entry name" value="Mannose-Binding Protein A, subunit A"/>
    <property type="match status" value="1"/>
</dbReference>
<evidence type="ECO:0000256" key="11">
    <source>
        <dbReference type="ARBA" id="ARBA00023180"/>
    </source>
</evidence>
<dbReference type="InterPro" id="IPR001304">
    <property type="entry name" value="C-type_lectin-like"/>
</dbReference>
<dbReference type="EMBL" id="OV651826">
    <property type="protein sequence ID" value="CAH1103439.1"/>
    <property type="molecule type" value="Genomic_DNA"/>
</dbReference>
<dbReference type="GO" id="GO:0008366">
    <property type="term" value="P:axon ensheathment"/>
    <property type="evidence" value="ECO:0007669"/>
    <property type="project" value="UniProtKB-ARBA"/>
</dbReference>
<dbReference type="Proteomes" id="UP001153636">
    <property type="component" value="Chromosome 14"/>
</dbReference>
<dbReference type="SUPFAM" id="SSF56436">
    <property type="entry name" value="C-type lectin-like"/>
    <property type="match status" value="1"/>
</dbReference>
<evidence type="ECO:0000313" key="20">
    <source>
        <dbReference type="Proteomes" id="UP001153636"/>
    </source>
</evidence>
<evidence type="ECO:0000256" key="2">
    <source>
        <dbReference type="ARBA" id="ARBA00009812"/>
    </source>
</evidence>
<dbReference type="InterPro" id="IPR016186">
    <property type="entry name" value="C-type_lectin-like/link_sf"/>
</dbReference>
<feature type="domain" description="Ig-like" evidence="17">
    <location>
        <begin position="403"/>
        <end position="485"/>
    </location>
</feature>
<feature type="domain" description="Ig-like" evidence="17">
    <location>
        <begin position="775"/>
        <end position="863"/>
    </location>
</feature>
<dbReference type="GO" id="GO:0098552">
    <property type="term" value="C:side of membrane"/>
    <property type="evidence" value="ECO:0007669"/>
    <property type="project" value="UniProtKB-KW"/>
</dbReference>
<evidence type="ECO:0000259" key="17">
    <source>
        <dbReference type="PROSITE" id="PS50835"/>
    </source>
</evidence>
<feature type="domain" description="Ig-like" evidence="17">
    <location>
        <begin position="585"/>
        <end position="677"/>
    </location>
</feature>
<dbReference type="InterPro" id="IPR036116">
    <property type="entry name" value="FN3_sf"/>
</dbReference>
<dbReference type="InterPro" id="IPR003599">
    <property type="entry name" value="Ig_sub"/>
</dbReference>
<dbReference type="SUPFAM" id="SSF48726">
    <property type="entry name" value="Immunoglobulin"/>
    <property type="match status" value="6"/>
</dbReference>
<evidence type="ECO:0000256" key="14">
    <source>
        <dbReference type="ARBA" id="ARBA00060461"/>
    </source>
</evidence>
<dbReference type="SUPFAM" id="SSF49265">
    <property type="entry name" value="Fibronectin type III"/>
    <property type="match status" value="2"/>
</dbReference>
<evidence type="ECO:0000256" key="9">
    <source>
        <dbReference type="ARBA" id="ARBA00023136"/>
    </source>
</evidence>
<organism evidence="19 20">
    <name type="scientific">Psylliodes chrysocephalus</name>
    <dbReference type="NCBI Taxonomy" id="3402493"/>
    <lineage>
        <taxon>Eukaryota</taxon>
        <taxon>Metazoa</taxon>
        <taxon>Ecdysozoa</taxon>
        <taxon>Arthropoda</taxon>
        <taxon>Hexapoda</taxon>
        <taxon>Insecta</taxon>
        <taxon>Pterygota</taxon>
        <taxon>Neoptera</taxon>
        <taxon>Endopterygota</taxon>
        <taxon>Coleoptera</taxon>
        <taxon>Polyphaga</taxon>
        <taxon>Cucujiformia</taxon>
        <taxon>Chrysomeloidea</taxon>
        <taxon>Chrysomelidae</taxon>
        <taxon>Galerucinae</taxon>
        <taxon>Alticini</taxon>
        <taxon>Psylliodes</taxon>
    </lineage>
</organism>
<dbReference type="Pfam" id="PF07679">
    <property type="entry name" value="I-set"/>
    <property type="match status" value="1"/>
</dbReference>
<keyword evidence="9" id="KW-0472">Membrane</keyword>
<dbReference type="GO" id="GO:0061343">
    <property type="term" value="P:cell adhesion involved in heart morphogenesis"/>
    <property type="evidence" value="ECO:0007669"/>
    <property type="project" value="UniProtKB-ARBA"/>
</dbReference>
<evidence type="ECO:0000256" key="4">
    <source>
        <dbReference type="ARBA" id="ARBA00022622"/>
    </source>
</evidence>
<feature type="signal peptide" evidence="15">
    <location>
        <begin position="1"/>
        <end position="15"/>
    </location>
</feature>
<dbReference type="GO" id="GO:0098609">
    <property type="term" value="P:cell-cell adhesion"/>
    <property type="evidence" value="ECO:0007669"/>
    <property type="project" value="UniProtKB-ARBA"/>
</dbReference>
<dbReference type="InterPro" id="IPR007110">
    <property type="entry name" value="Ig-like_dom"/>
</dbReference>
<dbReference type="FunFam" id="2.60.40.10:FF:000032">
    <property type="entry name" value="palladin isoform X1"/>
    <property type="match status" value="1"/>
</dbReference>
<evidence type="ECO:0000259" key="18">
    <source>
        <dbReference type="PROSITE" id="PS50853"/>
    </source>
</evidence>
<keyword evidence="10" id="KW-1015">Disulfide bond</keyword>
<evidence type="ECO:0000259" key="16">
    <source>
        <dbReference type="PROSITE" id="PS50041"/>
    </source>
</evidence>
<name>A0A9P0CJN8_9CUCU</name>
<evidence type="ECO:0000256" key="13">
    <source>
        <dbReference type="ARBA" id="ARBA00023319"/>
    </source>
</evidence>
<keyword evidence="6" id="KW-0677">Repeat</keyword>
<dbReference type="InterPro" id="IPR003961">
    <property type="entry name" value="FN3_dom"/>
</dbReference>
<keyword evidence="8" id="KW-0965">Cell junction</keyword>
<evidence type="ECO:0008006" key="21">
    <source>
        <dbReference type="Google" id="ProtNLM"/>
    </source>
</evidence>
<evidence type="ECO:0000256" key="3">
    <source>
        <dbReference type="ARBA" id="ARBA00022475"/>
    </source>
</evidence>
<evidence type="ECO:0000256" key="7">
    <source>
        <dbReference type="ARBA" id="ARBA00022889"/>
    </source>
</evidence>
<dbReference type="InterPro" id="IPR003598">
    <property type="entry name" value="Ig_sub2"/>
</dbReference>
<dbReference type="OrthoDB" id="3666223at2759"/>